<dbReference type="EC" id="2.1.1.-" evidence="1"/>
<dbReference type="NCBIfam" id="TIGR04371">
    <property type="entry name" value="methyltran_NanM"/>
    <property type="match status" value="1"/>
</dbReference>
<sequence>MTYKISNDNALLSILIEDQKSQADDLYKPGPYWSKYSTRICQEIKKSGIQNFRSNVNIGKGYADVINKDPFELVKNPGNLKEKIISKIPNLPIIKRYVTSNYLQYIESYLSSMLSYRSKYYSLIYGSIIKDFTSRLETIDYCIGNPNNVISYDGHKIGKSYFDAILRLSGFEKKINFDQGNALFEIGGGFGSTTNLIIRLYSNIKKIVYLDIPPNLYIGAQYLKSIYGEAVRDYKETRTLAEIWFSKSINELEIVTIAPWQLPRLKVEVDLFYNSASFQEMPLAIIQNYSKHINRLMTGKSKNVCLWFYKHTDVLNTVSPDLIKSELSQELNLVIKELQPGFINEDDSIWMYGATNEKG</sequence>
<comment type="caution">
    <text evidence="1">The sequence shown here is derived from an EMBL/GenBank/DDBJ whole genome shotgun (WGS) entry which is preliminary data.</text>
</comment>
<protein>
    <submittedName>
        <fullName evidence="1">Putative sugar O-methyltransferase</fullName>
        <ecNumber evidence="1">2.1.1.-</ecNumber>
    </submittedName>
</protein>
<evidence type="ECO:0000313" key="2">
    <source>
        <dbReference type="Proteomes" id="UP000011770"/>
    </source>
</evidence>
<keyword evidence="1" id="KW-0808">Transferase</keyword>
<gene>
    <name evidence="1" type="ORF">LEP1GSC188_4678</name>
</gene>
<dbReference type="GO" id="GO:0008168">
    <property type="term" value="F:methyltransferase activity"/>
    <property type="evidence" value="ECO:0007669"/>
    <property type="project" value="UniProtKB-KW"/>
</dbReference>
<dbReference type="Proteomes" id="UP000011770">
    <property type="component" value="Unassembled WGS sequence"/>
</dbReference>
<dbReference type="AlphaFoldDB" id="M3GVN3"/>
<reference evidence="1 2" key="1">
    <citation type="submission" date="2013-01" db="EMBL/GenBank/DDBJ databases">
        <authorList>
            <person name="Harkins D.M."/>
            <person name="Durkin A.S."/>
            <person name="Brinkac L.M."/>
            <person name="Haft D.H."/>
            <person name="Selengut J.D."/>
            <person name="Sanka R."/>
            <person name="DePew J."/>
            <person name="Purushe J."/>
            <person name="Tulsiani S.M."/>
            <person name="Graham G.C."/>
            <person name="Burns M.-A."/>
            <person name="Dohnt M.F."/>
            <person name="Smythe L.D."/>
            <person name="McKay D.B."/>
            <person name="Craig S.B."/>
            <person name="Vinetz J.M."/>
            <person name="Sutton G.G."/>
            <person name="Nierman W.C."/>
            <person name="Fouts D.E."/>
        </authorList>
    </citation>
    <scope>NUCLEOTIDE SEQUENCE [LARGE SCALE GENOMIC DNA]</scope>
    <source>
        <strain evidence="1 2">LT2116</strain>
    </source>
</reference>
<name>M3GVN3_9LEPT</name>
<dbReference type="GO" id="GO:0032259">
    <property type="term" value="P:methylation"/>
    <property type="evidence" value="ECO:0007669"/>
    <property type="project" value="UniProtKB-KW"/>
</dbReference>
<proteinExistence type="predicted"/>
<organism evidence="1 2">
    <name type="scientific">Leptospira weilii serovar Topaz str. LT2116</name>
    <dbReference type="NCBI Taxonomy" id="1088540"/>
    <lineage>
        <taxon>Bacteria</taxon>
        <taxon>Pseudomonadati</taxon>
        <taxon>Spirochaetota</taxon>
        <taxon>Spirochaetia</taxon>
        <taxon>Leptospirales</taxon>
        <taxon>Leptospiraceae</taxon>
        <taxon>Leptospira</taxon>
    </lineage>
</organism>
<accession>M3GVN3</accession>
<dbReference type="EMBL" id="AHOR02000042">
    <property type="protein sequence ID" value="EMF80961.1"/>
    <property type="molecule type" value="Genomic_DNA"/>
</dbReference>
<keyword evidence="1" id="KW-0489">Methyltransferase</keyword>
<evidence type="ECO:0000313" key="1">
    <source>
        <dbReference type="EMBL" id="EMF80961.1"/>
    </source>
</evidence>
<dbReference type="InterPro" id="IPR030807">
    <property type="entry name" value="Methyltran_NanM"/>
</dbReference>